<gene>
    <name evidence="1" type="ORF">O9G_005685</name>
    <name evidence="2" type="ORF">ROZALSC1DRAFT_30339</name>
</gene>
<organism evidence="1 3">
    <name type="scientific">Rozella allomycis (strain CSF55)</name>
    <dbReference type="NCBI Taxonomy" id="988480"/>
    <lineage>
        <taxon>Eukaryota</taxon>
        <taxon>Fungi</taxon>
        <taxon>Fungi incertae sedis</taxon>
        <taxon>Cryptomycota</taxon>
        <taxon>Cryptomycota incertae sedis</taxon>
        <taxon>Rozella</taxon>
    </lineage>
</organism>
<reference evidence="4" key="2">
    <citation type="journal article" date="2018" name="Nat. Microbiol.">
        <title>Leveraging single-cell genomics to expand the fungal tree of life.</title>
        <authorList>
            <person name="Ahrendt S.R."/>
            <person name="Quandt C.A."/>
            <person name="Ciobanu D."/>
            <person name="Clum A."/>
            <person name="Salamov A."/>
            <person name="Andreopoulos B."/>
            <person name="Cheng J.F."/>
            <person name="Woyke T."/>
            <person name="Pelin A."/>
            <person name="Henrissat B."/>
            <person name="Reynolds N.K."/>
            <person name="Benny G.L."/>
            <person name="Smith M.E."/>
            <person name="James T.Y."/>
            <person name="Grigoriev I.V."/>
        </authorList>
    </citation>
    <scope>NUCLEOTIDE SEQUENCE [LARGE SCALE GENOMIC DNA]</scope>
    <source>
        <strain evidence="4">CSF55</strain>
    </source>
</reference>
<sequence>MRNPQPIGNHVDSVTDAGTVKYTMGHMIPSQSFRGFKEGSRNANALHATSNVFISGLYLTEQCEEMKRLNMNKDTKFDGNLWNLFEEAFAEFRSTRIVGGQIKILTLTGVSMDPLLFDGKPVSIHINTAERLTHPNSDIFKDPYKCLTSTTRQGVQGSKEFSSVDINCLNHYLPVQARQTSNSADLFLQSIRRRITVPERVWKMVYFSSLNRSTQKRYIDDVMAVSCANKGLFSEQDVRCKWENIENIESLTSMEFKTVKKGLSAEETVCNFVDQFPPIVPSYKKWFYNPKSKLFDLKGLFVPCKMGFKNENEFFEHWLPRILNLEDNSVSLLEDYSTFYGKPVYITSSGGTFLTGDSNGTGVIWRAAAVTASLWIIRSHNMISHFSTGKQLTIGVQGVTLVAKNYQNWDEQKWLMLPNDFVISFNNNVVRLGGTPMPLAKATSINNSILYQNVFQQDWASFFQWHLSSNRLSVFEVLEFIHYSVLIREVDLSSRSSPGFQFDQNFYDNINNIFDKVAVDDKLGIILCFAFLPSSTRSVASVNPNLKPIFLTPNVPDDIVLHMFIPYMKYISKWVSYLRLEYLFNSKQRPKKGTYNWSPAKDDEAKVFSALLKSYLFNNYYFFVEEYKQASSRSKNLSNTFHSLYDNVMKGQYIHNDAKNFLETTLKVSNNKYIDNLFPRYFTDKHDTMKLFITILHEIVRNVSDKIQKITDANEKQKIHNSFNNSVKSMLSDYTFQPLFSKLNTLLVLVNDWEDCFKISHFYCAIKHLYLDFGIKYVDKVIEDKIKNGMTQLNLPKHYKCGI</sequence>
<dbReference type="AlphaFoldDB" id="A0A075B0F3"/>
<protein>
    <submittedName>
        <fullName evidence="1">Uncharacterized protein</fullName>
    </submittedName>
</protein>
<evidence type="ECO:0000313" key="1">
    <source>
        <dbReference type="EMBL" id="EPZ36001.1"/>
    </source>
</evidence>
<dbReference type="Proteomes" id="UP000030755">
    <property type="component" value="Unassembled WGS sequence"/>
</dbReference>
<dbReference type="EMBL" id="KE560695">
    <property type="protein sequence ID" value="EPZ36001.1"/>
    <property type="molecule type" value="Genomic_DNA"/>
</dbReference>
<evidence type="ECO:0000313" key="2">
    <source>
        <dbReference type="EMBL" id="RKP17899.1"/>
    </source>
</evidence>
<name>A0A075B0F3_ROZAC</name>
<reference evidence="1 3" key="1">
    <citation type="journal article" date="2013" name="Curr. Biol.">
        <title>Shared signatures of parasitism and phylogenomics unite Cryptomycota and microsporidia.</title>
        <authorList>
            <person name="James T.Y."/>
            <person name="Pelin A."/>
            <person name="Bonen L."/>
            <person name="Ahrendt S."/>
            <person name="Sain D."/>
            <person name="Corradi N."/>
            <person name="Stajich J.E."/>
        </authorList>
    </citation>
    <scope>NUCLEOTIDE SEQUENCE [LARGE SCALE GENOMIC DNA]</scope>
    <source>
        <strain evidence="1">CSF55</strain>
        <strain evidence="1">CSF55</strain>
    </source>
</reference>
<dbReference type="HOGENOM" id="CLU_350605_0_0_1"/>
<dbReference type="EMBL" id="ML005632">
    <property type="protein sequence ID" value="RKP17899.1"/>
    <property type="molecule type" value="Genomic_DNA"/>
</dbReference>
<accession>A0A075B0F3</accession>
<dbReference type="Proteomes" id="UP000281549">
    <property type="component" value="Unassembled WGS sequence"/>
</dbReference>
<proteinExistence type="predicted"/>
<evidence type="ECO:0000313" key="3">
    <source>
        <dbReference type="Proteomes" id="UP000030755"/>
    </source>
</evidence>
<keyword evidence="3" id="KW-1185">Reference proteome</keyword>
<evidence type="ECO:0000313" key="4">
    <source>
        <dbReference type="Proteomes" id="UP000281549"/>
    </source>
</evidence>
<reference evidence="2" key="3">
    <citation type="submission" date="2018-08" db="EMBL/GenBank/DDBJ databases">
        <title>Leveraging single-cell genomics to expand the Fungal Tree of Life.</title>
        <authorList>
            <consortium name="DOE Joint Genome Institute"/>
            <person name="Ahrendt S.R."/>
            <person name="Quandt C.A."/>
            <person name="Ciobanu D."/>
            <person name="Clum A."/>
            <person name="Salamov A."/>
            <person name="Andreopoulos B."/>
            <person name="Cheng J.-F."/>
            <person name="Woyke T."/>
            <person name="Pelin A."/>
            <person name="Henrissat B."/>
            <person name="Reynolds N."/>
            <person name="Benny G.L."/>
            <person name="Smith M.E."/>
            <person name="James T.Y."/>
            <person name="Grigoriev I.V."/>
        </authorList>
    </citation>
    <scope>NUCLEOTIDE SEQUENCE</scope>
    <source>
        <strain evidence="2">CSF55</strain>
    </source>
</reference>